<dbReference type="EMBL" id="JAOQKC010000002">
    <property type="protein sequence ID" value="MCU6695688.1"/>
    <property type="molecule type" value="Genomic_DNA"/>
</dbReference>
<evidence type="ECO:0000313" key="1">
    <source>
        <dbReference type="EMBL" id="MCU6695688.1"/>
    </source>
</evidence>
<dbReference type="RefSeq" id="WP_158361770.1">
    <property type="nucleotide sequence ID" value="NZ_JAOQKC010000002.1"/>
</dbReference>
<keyword evidence="2" id="KW-1185">Reference proteome</keyword>
<sequence>MKDFFKFPFDLKAERNLTFSRKSTSFAYSMSADAINYGNALYETLQIMGSIPISEIEEMGYVESDLKYWNDCIYADEDYKDQEFEVTYSTSSEYFVFPLLNLTFSSYQLSALEEAAFSEIEDAHISTLISEIYRRKKDEGCAVIVTDIRRSPFIKKNDADTLIGANLSDIMIFALQQLVDIMAVIVPEDNTLLRGSLKAYGYKPLKADTQIWLREPLNETQQ</sequence>
<protein>
    <submittedName>
        <fullName evidence="1">Uncharacterized protein</fullName>
    </submittedName>
</protein>
<accession>A0ABT2RTP8</accession>
<gene>
    <name evidence="1" type="ORF">OCV63_02090</name>
</gene>
<name>A0ABT2RTP8_9FIRM</name>
<evidence type="ECO:0000313" key="2">
    <source>
        <dbReference type="Proteomes" id="UP001652461"/>
    </source>
</evidence>
<dbReference type="Proteomes" id="UP001652461">
    <property type="component" value="Unassembled WGS sequence"/>
</dbReference>
<reference evidence="1 2" key="1">
    <citation type="journal article" date="2021" name="ISME Commun">
        <title>Automated analysis of genomic sequences facilitates high-throughput and comprehensive description of bacteria.</title>
        <authorList>
            <person name="Hitch T.C.A."/>
        </authorList>
    </citation>
    <scope>NUCLEOTIDE SEQUENCE [LARGE SCALE GENOMIC DNA]</scope>
    <source>
        <strain evidence="1 2">Sanger_04</strain>
    </source>
</reference>
<organism evidence="1 2">
    <name type="scientific">Laedolimicola ammoniilytica</name>
    <dbReference type="NCBI Taxonomy" id="2981771"/>
    <lineage>
        <taxon>Bacteria</taxon>
        <taxon>Bacillati</taxon>
        <taxon>Bacillota</taxon>
        <taxon>Clostridia</taxon>
        <taxon>Lachnospirales</taxon>
        <taxon>Lachnospiraceae</taxon>
        <taxon>Laedolimicola</taxon>
    </lineage>
</organism>
<comment type="caution">
    <text evidence="1">The sequence shown here is derived from an EMBL/GenBank/DDBJ whole genome shotgun (WGS) entry which is preliminary data.</text>
</comment>
<proteinExistence type="predicted"/>